<accession>A0A8T1UGR7</accession>
<reference evidence="3" key="1">
    <citation type="submission" date="2021-01" db="EMBL/GenBank/DDBJ databases">
        <title>Phytophthora aleatoria, a newly-described species from Pinus radiata is distinct from Phytophthora cactorum isolates based on comparative genomics.</title>
        <authorList>
            <person name="Mcdougal R."/>
            <person name="Panda P."/>
            <person name="Williams N."/>
            <person name="Studholme D.J."/>
        </authorList>
    </citation>
    <scope>NUCLEOTIDE SEQUENCE</scope>
    <source>
        <strain evidence="3">NZFS 3830</strain>
    </source>
</reference>
<keyword evidence="1" id="KW-0175">Coiled coil</keyword>
<evidence type="ECO:0008006" key="5">
    <source>
        <dbReference type="Google" id="ProtNLM"/>
    </source>
</evidence>
<evidence type="ECO:0000313" key="3">
    <source>
        <dbReference type="EMBL" id="KAG6961989.1"/>
    </source>
</evidence>
<dbReference type="CDD" id="cd00065">
    <property type="entry name" value="FYVE_like_SF"/>
    <property type="match status" value="1"/>
</dbReference>
<dbReference type="PANTHER" id="PTHR13510">
    <property type="entry name" value="FYVE-FINGER-CONTAINING RAB5 EFFECTOR PROTEIN RABENOSYN-5-RELATED"/>
    <property type="match status" value="1"/>
</dbReference>
<dbReference type="InterPro" id="IPR052727">
    <property type="entry name" value="Rab4/Rab5_effector"/>
</dbReference>
<sequence>MGVSILLPHHQPTSGDQTSKPLTSSFFFRNRDCRMVQQYAYSRSPNHPYALEMLPLPKEELNNLRGDARAAYQSLFPAVQAAVRFGSDGEVFNVAHRAGSNCKSMAMWTTSVLFGTLEEVAALYLDQSGRVPMVLDSARSRRLYELEKPSNNRPLRGAAMRWSLWKSPSKLSDGRDVCFLEYMDSFVDRETGRRVWARSMRSINHLCCPASQHPEGPVRTYMRVSGIIFRETDRPNVLEHVTFTHIDGRGVPNWVVQQAIAANKKAADNLNQVLKIMRQLRPRQAPGSNASEGDGSRGCKACGDRVSKWTIAKRCRFCDAILCKKCVEICYHRADASGKNHRMCLSCAIYTGSVNSTSRSLSGLDYNRPNRSQTRLRNATEISDRKLSEAPLTLSKQNSLRTYAMQSSVCSEGERPSISMTDSVGSGSREDPVAVRERLENMQVYSPTSSSVNSSSNQEWRQRTRSRHNSRVLTLDLELEQQRAEPIDLSYLSELVSLTMEDAESELQRLESNHSELLLHQGTLRKQLAFKNEQLKQFQVAVNDAQTLLDEKPSETK</sequence>
<evidence type="ECO:0000256" key="1">
    <source>
        <dbReference type="SAM" id="Coils"/>
    </source>
</evidence>
<proteinExistence type="predicted"/>
<feature type="region of interest" description="Disordered" evidence="2">
    <location>
        <begin position="443"/>
        <end position="465"/>
    </location>
</feature>
<dbReference type="Proteomes" id="UP000688947">
    <property type="component" value="Unassembled WGS sequence"/>
</dbReference>
<gene>
    <name evidence="3" type="ORF">JG687_00007384</name>
</gene>
<evidence type="ECO:0000313" key="4">
    <source>
        <dbReference type="Proteomes" id="UP000688947"/>
    </source>
</evidence>
<name>A0A8T1UGR7_9STRA</name>
<feature type="compositionally biased region" description="Low complexity" evidence="2">
    <location>
        <begin position="446"/>
        <end position="456"/>
    </location>
</feature>
<organism evidence="3 4">
    <name type="scientific">Phytophthora cactorum</name>
    <dbReference type="NCBI Taxonomy" id="29920"/>
    <lineage>
        <taxon>Eukaryota</taxon>
        <taxon>Sar</taxon>
        <taxon>Stramenopiles</taxon>
        <taxon>Oomycota</taxon>
        <taxon>Peronosporomycetes</taxon>
        <taxon>Peronosporales</taxon>
        <taxon>Peronosporaceae</taxon>
        <taxon>Phytophthora</taxon>
    </lineage>
</organism>
<protein>
    <recommendedName>
        <fullName evidence="5">START-like domain</fullName>
    </recommendedName>
</protein>
<dbReference type="EMBL" id="JAENGZ010000325">
    <property type="protein sequence ID" value="KAG6961989.1"/>
    <property type="molecule type" value="Genomic_DNA"/>
</dbReference>
<dbReference type="VEuPathDB" id="FungiDB:PC110_g11896"/>
<feature type="region of interest" description="Disordered" evidence="2">
    <location>
        <begin position="1"/>
        <end position="23"/>
    </location>
</feature>
<feature type="compositionally biased region" description="Polar residues" evidence="2">
    <location>
        <begin position="11"/>
        <end position="23"/>
    </location>
</feature>
<dbReference type="VEuPathDB" id="FungiDB:PC110_g11895"/>
<comment type="caution">
    <text evidence="3">The sequence shown here is derived from an EMBL/GenBank/DDBJ whole genome shotgun (WGS) entry which is preliminary data.</text>
</comment>
<dbReference type="OrthoDB" id="59153at2759"/>
<feature type="coiled-coil region" evidence="1">
    <location>
        <begin position="493"/>
        <end position="520"/>
    </location>
</feature>
<dbReference type="AlphaFoldDB" id="A0A8T1UGR7"/>
<evidence type="ECO:0000256" key="2">
    <source>
        <dbReference type="SAM" id="MobiDB-lite"/>
    </source>
</evidence>
<dbReference type="PANTHER" id="PTHR13510:SF44">
    <property type="entry name" value="RABENOSYN-5"/>
    <property type="match status" value="1"/>
</dbReference>
<feature type="region of interest" description="Disordered" evidence="2">
    <location>
        <begin position="411"/>
        <end position="431"/>
    </location>
</feature>